<dbReference type="EMBL" id="VFJB01000007">
    <property type="protein sequence ID" value="KAA0257572.1"/>
    <property type="molecule type" value="Genomic_DNA"/>
</dbReference>
<proteinExistence type="predicted"/>
<reference evidence="1 2" key="1">
    <citation type="submission" date="2019-06" db="EMBL/GenBank/DDBJ databases">
        <title>Genomic insights into carbon and energy metabolism of Deferribacter autotrophicus revealed new metabolic traits in the phylum Deferribacteres.</title>
        <authorList>
            <person name="Slobodkin A.I."/>
            <person name="Slobodkina G.B."/>
            <person name="Allioux M."/>
            <person name="Alain K."/>
            <person name="Jebbar M."/>
            <person name="Shadrin V."/>
            <person name="Kublanov I.V."/>
            <person name="Toshchakov S.V."/>
            <person name="Bonch-Osmolovskaya E.A."/>
        </authorList>
    </citation>
    <scope>NUCLEOTIDE SEQUENCE [LARGE SCALE GENOMIC DNA]</scope>
    <source>
        <strain evidence="1 2">SL50</strain>
    </source>
</reference>
<evidence type="ECO:0000313" key="2">
    <source>
        <dbReference type="Proteomes" id="UP000322876"/>
    </source>
</evidence>
<dbReference type="OrthoDB" id="6717632at2"/>
<dbReference type="RefSeq" id="WP_149266953.1">
    <property type="nucleotide sequence ID" value="NZ_VFJB01000007.1"/>
</dbReference>
<organism evidence="1 2">
    <name type="scientific">Deferribacter autotrophicus</name>
    <dbReference type="NCBI Taxonomy" id="500465"/>
    <lineage>
        <taxon>Bacteria</taxon>
        <taxon>Pseudomonadati</taxon>
        <taxon>Deferribacterota</taxon>
        <taxon>Deferribacteres</taxon>
        <taxon>Deferribacterales</taxon>
        <taxon>Deferribacteraceae</taxon>
        <taxon>Deferribacter</taxon>
    </lineage>
</organism>
<evidence type="ECO:0000313" key="1">
    <source>
        <dbReference type="EMBL" id="KAA0257572.1"/>
    </source>
</evidence>
<accession>A0A5A8F1K6</accession>
<keyword evidence="2" id="KW-1185">Reference proteome</keyword>
<protein>
    <submittedName>
        <fullName evidence="1">Uncharacterized protein</fullName>
    </submittedName>
</protein>
<dbReference type="Proteomes" id="UP000322876">
    <property type="component" value="Unassembled WGS sequence"/>
</dbReference>
<comment type="caution">
    <text evidence="1">The sequence shown here is derived from an EMBL/GenBank/DDBJ whole genome shotgun (WGS) entry which is preliminary data.</text>
</comment>
<gene>
    <name evidence="1" type="ORF">FHQ18_09535</name>
</gene>
<sequence length="103" mass="12043">MRAGLLFRESLNKTEFKVFFPQPYARIHYLNETGNKGVAIWKLRNEKEKKDLKVNLQITGWAKIESIKKGYLNKFNPTKVYIPAVGFIEKDEKDEKEILIGLN</sequence>
<name>A0A5A8F1K6_9BACT</name>
<dbReference type="AlphaFoldDB" id="A0A5A8F1K6"/>